<evidence type="ECO:0000256" key="4">
    <source>
        <dbReference type="ARBA" id="ARBA00022485"/>
    </source>
</evidence>
<evidence type="ECO:0000256" key="2">
    <source>
        <dbReference type="ARBA" id="ARBA00001966"/>
    </source>
</evidence>
<evidence type="ECO:0000256" key="5">
    <source>
        <dbReference type="ARBA" id="ARBA00022691"/>
    </source>
</evidence>
<evidence type="ECO:0000313" key="11">
    <source>
        <dbReference type="EMBL" id="ACF13709.1"/>
    </source>
</evidence>
<dbReference type="eggNOG" id="COG1509">
    <property type="taxonomic scope" value="Bacteria"/>
</dbReference>
<dbReference type="Proteomes" id="UP000001208">
    <property type="component" value="Chromosome"/>
</dbReference>
<dbReference type="InterPro" id="IPR058240">
    <property type="entry name" value="rSAM_sf"/>
</dbReference>
<dbReference type="GO" id="GO:0003824">
    <property type="term" value="F:catalytic activity"/>
    <property type="evidence" value="ECO:0007669"/>
    <property type="project" value="InterPro"/>
</dbReference>
<evidence type="ECO:0000256" key="8">
    <source>
        <dbReference type="ARBA" id="ARBA00023004"/>
    </source>
</evidence>
<dbReference type="CDD" id="cd01335">
    <property type="entry name" value="Radical_SAM"/>
    <property type="match status" value="1"/>
</dbReference>
<dbReference type="InterPro" id="IPR007197">
    <property type="entry name" value="rSAM"/>
</dbReference>
<dbReference type="SFLD" id="SFLDS00029">
    <property type="entry name" value="Radical_SAM"/>
    <property type="match status" value="1"/>
</dbReference>
<keyword evidence="9" id="KW-0411">Iron-sulfur</keyword>
<accession>B3QZ16</accession>
<evidence type="ECO:0000256" key="7">
    <source>
        <dbReference type="ARBA" id="ARBA00022898"/>
    </source>
</evidence>
<dbReference type="GO" id="GO:0051539">
    <property type="term" value="F:4 iron, 4 sulfur cluster binding"/>
    <property type="evidence" value="ECO:0007669"/>
    <property type="project" value="UniProtKB-KW"/>
</dbReference>
<feature type="domain" description="Radical SAM core" evidence="10">
    <location>
        <begin position="147"/>
        <end position="380"/>
    </location>
</feature>
<dbReference type="HOGENOM" id="CLU_032161_3_0_10"/>
<dbReference type="EMBL" id="CP001100">
    <property type="protein sequence ID" value="ACF13709.1"/>
    <property type="molecule type" value="Genomic_DNA"/>
</dbReference>
<evidence type="ECO:0000313" key="12">
    <source>
        <dbReference type="Proteomes" id="UP000001208"/>
    </source>
</evidence>
<evidence type="ECO:0000256" key="3">
    <source>
        <dbReference type="ARBA" id="ARBA00008703"/>
    </source>
</evidence>
<keyword evidence="12" id="KW-1185">Reference proteome</keyword>
<dbReference type="InterPro" id="IPR013785">
    <property type="entry name" value="Aldolase_TIM"/>
</dbReference>
<evidence type="ECO:0000256" key="1">
    <source>
        <dbReference type="ARBA" id="ARBA00001933"/>
    </source>
</evidence>
<dbReference type="GO" id="GO:0046872">
    <property type="term" value="F:metal ion binding"/>
    <property type="evidence" value="ECO:0007669"/>
    <property type="project" value="UniProtKB-KW"/>
</dbReference>
<keyword evidence="5" id="KW-0949">S-adenosyl-L-methionine</keyword>
<dbReference type="KEGG" id="cts:Ctha_1246"/>
<evidence type="ECO:0000256" key="6">
    <source>
        <dbReference type="ARBA" id="ARBA00022723"/>
    </source>
</evidence>
<dbReference type="SFLD" id="SFLDG01070">
    <property type="entry name" value="PLP-dependent"/>
    <property type="match status" value="1"/>
</dbReference>
<keyword evidence="4" id="KW-0004">4Fe-4S</keyword>
<dbReference type="AlphaFoldDB" id="B3QZ16"/>
<comment type="cofactor">
    <cofactor evidence="1">
        <name>pyridoxal 5'-phosphate</name>
        <dbReference type="ChEBI" id="CHEBI:597326"/>
    </cofactor>
</comment>
<gene>
    <name evidence="11" type="ordered locus">Ctha_1246</name>
</gene>
<sequence>MQKCDITNLPDAEFSFIPENAPKFATYTLKNFRNIQQLKHLPEDVVSAIAVVGHVFPFKVNSYVTEKLIDWGNAPNDPIFTLTFPQKGMLLPHHYEIVQALLAENAPKSKLAKAINQIREELNPHPAGQLEFNVPKLNGQKIDGLQHKYNETALFFPSEGQSCHAYCTYCFRWPQFGENDDLKIATNQIENVIAYLKHHTEISDVLITGGDPLTMSAKSLSKYVLALLSEDLPHIRTIRIGTKTLTYWPYRFLTEKDSEQLLDAFRMIVRSGKHLALMTHFNHPVELETPEVAEAIQRIRETGAVIRTQSPIIRGINDDAKIWSALWKRQVSLGLVPYYMFIPRDTGAQHFFRISLVRAWEIFKEAYQHVSGICRTVRGPSMSTNPGKVQVMGVCEVNGQKVISLQFLQGRNPDWVLRPFFAEFSESAFWLSELSPAFGQESFFYEEELAELTKPIEDDCLEAVC</sequence>
<comment type="cofactor">
    <cofactor evidence="2">
        <name>[4Fe-4S] cluster</name>
        <dbReference type="ChEBI" id="CHEBI:49883"/>
    </cofactor>
</comment>
<protein>
    <submittedName>
        <fullName evidence="11">Lysine 2,3-aminomutase related protein</fullName>
    </submittedName>
</protein>
<reference evidence="11 12" key="1">
    <citation type="submission" date="2008-06" db="EMBL/GenBank/DDBJ databases">
        <title>Complete sequence of Chloroherpeton thalassium ATCC 35110.</title>
        <authorList>
            <consortium name="US DOE Joint Genome Institute"/>
            <person name="Lucas S."/>
            <person name="Copeland A."/>
            <person name="Lapidus A."/>
            <person name="Glavina del Rio T."/>
            <person name="Dalin E."/>
            <person name="Tice H."/>
            <person name="Bruce D."/>
            <person name="Goodwin L."/>
            <person name="Pitluck S."/>
            <person name="Schmutz J."/>
            <person name="Larimer F."/>
            <person name="Land M."/>
            <person name="Hauser L."/>
            <person name="Kyrpides N."/>
            <person name="Mikhailova N."/>
            <person name="Liu Z."/>
            <person name="Li T."/>
            <person name="Zhao F."/>
            <person name="Overmann J."/>
            <person name="Bryant D.A."/>
            <person name="Richardson P."/>
        </authorList>
    </citation>
    <scope>NUCLEOTIDE SEQUENCE [LARGE SCALE GENOMIC DNA]</scope>
    <source>
        <strain evidence="12">ATCC 35110 / GB-78</strain>
    </source>
</reference>
<dbReference type="Gene3D" id="3.20.20.70">
    <property type="entry name" value="Aldolase class I"/>
    <property type="match status" value="1"/>
</dbReference>
<keyword evidence="6" id="KW-0479">Metal-binding</keyword>
<dbReference type="PANTHER" id="PTHR30538:SF0">
    <property type="entry name" value="L-LYSINE 2,3-AMINOMUTASE AQ_1632-RELATED"/>
    <property type="match status" value="1"/>
</dbReference>
<dbReference type="OrthoDB" id="9768064at2"/>
<proteinExistence type="inferred from homology"/>
<dbReference type="InterPro" id="IPR003739">
    <property type="entry name" value="Lys_aminomutase/Glu_NH3_mut"/>
</dbReference>
<dbReference type="SUPFAM" id="SSF102114">
    <property type="entry name" value="Radical SAM enzymes"/>
    <property type="match status" value="1"/>
</dbReference>
<dbReference type="STRING" id="517418.Ctha_1246"/>
<dbReference type="RefSeq" id="WP_012499793.1">
    <property type="nucleotide sequence ID" value="NC_011026.1"/>
</dbReference>
<dbReference type="PROSITE" id="PS51918">
    <property type="entry name" value="RADICAL_SAM"/>
    <property type="match status" value="1"/>
</dbReference>
<keyword evidence="7" id="KW-0663">Pyridoxal phosphate</keyword>
<name>B3QZ16_CHLT3</name>
<comment type="similarity">
    <text evidence="3">Belongs to the radical SAM superfamily. KamA family.</text>
</comment>
<keyword evidence="8" id="KW-0408">Iron</keyword>
<dbReference type="PANTHER" id="PTHR30538">
    <property type="entry name" value="LYSINE 2,3-AMINOMUTASE-RELATED"/>
    <property type="match status" value="1"/>
</dbReference>
<evidence type="ECO:0000259" key="10">
    <source>
        <dbReference type="PROSITE" id="PS51918"/>
    </source>
</evidence>
<evidence type="ECO:0000256" key="9">
    <source>
        <dbReference type="ARBA" id="ARBA00023014"/>
    </source>
</evidence>
<organism evidence="11 12">
    <name type="scientific">Chloroherpeton thalassium (strain ATCC 35110 / GB-78)</name>
    <dbReference type="NCBI Taxonomy" id="517418"/>
    <lineage>
        <taxon>Bacteria</taxon>
        <taxon>Pseudomonadati</taxon>
        <taxon>Chlorobiota</taxon>
        <taxon>Chlorobiia</taxon>
        <taxon>Chlorobiales</taxon>
        <taxon>Chloroherpetonaceae</taxon>
        <taxon>Chloroherpeton</taxon>
    </lineage>
</organism>